<dbReference type="OMA" id="NPMLDYP"/>
<dbReference type="Proteomes" id="UP000025227">
    <property type="component" value="Unplaced"/>
</dbReference>
<feature type="compositionally biased region" description="Polar residues" evidence="2">
    <location>
        <begin position="260"/>
        <end position="276"/>
    </location>
</feature>
<dbReference type="WBParaSite" id="HCON_00002505-00001">
    <property type="protein sequence ID" value="HCON_00002505-00001"/>
    <property type="gene ID" value="HCON_00002505"/>
</dbReference>
<dbReference type="AlphaFoldDB" id="A0A7I4XT94"/>
<sequence>MTAVEMKTEFGYTEVGVEDLCTTSYSYGDDDDIICLDCDDVPTSSSSLVQNVQPKPEPGPSPVSRLLLQIVRLHLSEQCKSPGCMAVMEETQNLRKKMNTLEDLSTRLRRICSTQQSEIARLNEETEKHRRKISIMESVIKRQSVIIRDFECQLNILQRTPAKPLATKQPNFPQQKVANVPQAVNHSFHNSPRPEPPVIVKRNVRSEANPPSTGDRRASFNKSPVQRVDRTPQRVNGVAKTPLRAPQAHPTLQRMPPTPTVSASPQTPTNKTSSKSGRLKLEVPFAHENSLINFSSPIETPMLDYPMECQRCKIAGPKDLSLEIKTEPSNFLLTKKVQGVIKCNPIHAFPKKVRIFCYMESAVNVRRWTSSLLCNLASSERIKFEIVFSKDQQIAQFDRVVAFAYGTFGNDKYVTDRIIFNVGYQTNGVYENRQVAIAPNVAEPMETDSISPPSAGRNGLRRELDDSNFEVYRP</sequence>
<evidence type="ECO:0000313" key="3">
    <source>
        <dbReference type="Proteomes" id="UP000025227"/>
    </source>
</evidence>
<feature type="region of interest" description="Disordered" evidence="2">
    <location>
        <begin position="185"/>
        <end position="276"/>
    </location>
</feature>
<evidence type="ECO:0000313" key="4">
    <source>
        <dbReference type="WBParaSite" id="HCON_00002505-00001"/>
    </source>
</evidence>
<accession>A0A7I4XT94</accession>
<evidence type="ECO:0000313" key="5">
    <source>
        <dbReference type="WBParaSite" id="HCON_00002505-00002"/>
    </source>
</evidence>
<reference evidence="4 5" key="1">
    <citation type="submission" date="2020-12" db="UniProtKB">
        <authorList>
            <consortium name="WormBaseParasite"/>
        </authorList>
    </citation>
    <scope>IDENTIFICATION</scope>
    <source>
        <strain evidence="4 5">MHco3</strain>
    </source>
</reference>
<dbReference type="WBParaSite" id="HCON_00002505-00002">
    <property type="protein sequence ID" value="HCON_00002505-00002"/>
    <property type="gene ID" value="HCON_00002505"/>
</dbReference>
<protein>
    <submittedName>
        <fullName evidence="4 5">CUB domain-containing protein</fullName>
    </submittedName>
</protein>
<proteinExistence type="predicted"/>
<organism evidence="3 5">
    <name type="scientific">Haemonchus contortus</name>
    <name type="common">Barber pole worm</name>
    <dbReference type="NCBI Taxonomy" id="6289"/>
    <lineage>
        <taxon>Eukaryota</taxon>
        <taxon>Metazoa</taxon>
        <taxon>Ecdysozoa</taxon>
        <taxon>Nematoda</taxon>
        <taxon>Chromadorea</taxon>
        <taxon>Rhabditida</taxon>
        <taxon>Rhabditina</taxon>
        <taxon>Rhabditomorpha</taxon>
        <taxon>Strongyloidea</taxon>
        <taxon>Trichostrongylidae</taxon>
        <taxon>Haemonchus</taxon>
    </lineage>
</organism>
<feature type="coiled-coil region" evidence="1">
    <location>
        <begin position="84"/>
        <end position="139"/>
    </location>
</feature>
<keyword evidence="3" id="KW-1185">Reference proteome</keyword>
<evidence type="ECO:0000256" key="1">
    <source>
        <dbReference type="SAM" id="Coils"/>
    </source>
</evidence>
<evidence type="ECO:0000256" key="2">
    <source>
        <dbReference type="SAM" id="MobiDB-lite"/>
    </source>
</evidence>
<feature type="region of interest" description="Disordered" evidence="2">
    <location>
        <begin position="444"/>
        <end position="474"/>
    </location>
</feature>
<dbReference type="OrthoDB" id="5823563at2759"/>
<name>A0A7I4XT94_HAECO</name>
<keyword evidence="1" id="KW-0175">Coiled coil</keyword>